<dbReference type="RefSeq" id="WP_084660748.1">
    <property type="nucleotide sequence ID" value="NZ_FWWY01000001.1"/>
</dbReference>
<sequence length="66" mass="7350">MPNDVVPCPQCHARSAAYLVVVQPDEIPLLRDAPHAGIWCRRCGTVYDPIPPATSRVLGTYWRVGY</sequence>
<keyword evidence="2" id="KW-1185">Reference proteome</keyword>
<proteinExistence type="predicted"/>
<dbReference type="AlphaFoldDB" id="A0A1W1W7B4"/>
<evidence type="ECO:0000313" key="2">
    <source>
        <dbReference type="Proteomes" id="UP000192660"/>
    </source>
</evidence>
<accession>A0A1W1W7B4</accession>
<evidence type="ECO:0000313" key="1">
    <source>
        <dbReference type="EMBL" id="SMC02019.1"/>
    </source>
</evidence>
<name>A0A1W1W7B4_SULTA</name>
<dbReference type="Proteomes" id="UP000192660">
    <property type="component" value="Unassembled WGS sequence"/>
</dbReference>
<gene>
    <name evidence="1" type="ORF">SAMN00768000_0228</name>
</gene>
<protein>
    <submittedName>
        <fullName evidence="1">Uncharacterized protein</fullName>
    </submittedName>
</protein>
<reference evidence="2" key="1">
    <citation type="submission" date="2017-04" db="EMBL/GenBank/DDBJ databases">
        <authorList>
            <person name="Varghese N."/>
            <person name="Submissions S."/>
        </authorList>
    </citation>
    <scope>NUCLEOTIDE SEQUENCE [LARGE SCALE GENOMIC DNA]</scope>
    <source>
        <strain evidence="2">DSM 9293</strain>
    </source>
</reference>
<dbReference type="EMBL" id="FWWY01000001">
    <property type="protein sequence ID" value="SMC02019.1"/>
    <property type="molecule type" value="Genomic_DNA"/>
</dbReference>
<organism evidence="1 2">
    <name type="scientific">Sulfobacillus thermosulfidooxidans (strain DSM 9293 / VKM B-1269 / AT-1)</name>
    <dbReference type="NCBI Taxonomy" id="929705"/>
    <lineage>
        <taxon>Bacteria</taxon>
        <taxon>Bacillati</taxon>
        <taxon>Bacillota</taxon>
        <taxon>Clostridia</taxon>
        <taxon>Eubacteriales</taxon>
        <taxon>Clostridiales Family XVII. Incertae Sedis</taxon>
        <taxon>Sulfobacillus</taxon>
    </lineage>
</organism>